<evidence type="ECO:0000256" key="7">
    <source>
        <dbReference type="ARBA" id="ARBA00022801"/>
    </source>
</evidence>
<dbReference type="FunFam" id="3.10.129.10:FF:000011">
    <property type="entry name" value="Acyl-coenzyme A thioesterase 11"/>
    <property type="match status" value="1"/>
</dbReference>
<dbReference type="SUPFAM" id="SSF55961">
    <property type="entry name" value="Bet v1-like"/>
    <property type="match status" value="1"/>
</dbReference>
<evidence type="ECO:0000256" key="2">
    <source>
        <dbReference type="ARBA" id="ARBA00004496"/>
    </source>
</evidence>
<organism evidence="13 14">
    <name type="scientific">Chanos chanos</name>
    <name type="common">Milkfish</name>
    <name type="synonym">Mugil chanos</name>
    <dbReference type="NCBI Taxonomy" id="29144"/>
    <lineage>
        <taxon>Eukaryota</taxon>
        <taxon>Metazoa</taxon>
        <taxon>Chordata</taxon>
        <taxon>Craniata</taxon>
        <taxon>Vertebrata</taxon>
        <taxon>Euteleostomi</taxon>
        <taxon>Actinopterygii</taxon>
        <taxon>Neopterygii</taxon>
        <taxon>Teleostei</taxon>
        <taxon>Ostariophysi</taxon>
        <taxon>Gonorynchiformes</taxon>
        <taxon>Chanidae</taxon>
        <taxon>Chanos</taxon>
    </lineage>
</organism>
<dbReference type="Pfam" id="PF01852">
    <property type="entry name" value="START"/>
    <property type="match status" value="1"/>
</dbReference>
<feature type="compositionally biased region" description="Polar residues" evidence="10">
    <location>
        <begin position="40"/>
        <end position="52"/>
    </location>
</feature>
<proteinExistence type="predicted"/>
<evidence type="ECO:0000256" key="5">
    <source>
        <dbReference type="ARBA" id="ARBA00022490"/>
    </source>
</evidence>
<keyword evidence="5" id="KW-0963">Cytoplasm</keyword>
<dbReference type="Gene3D" id="3.10.129.10">
    <property type="entry name" value="Hotdog Thioesterase"/>
    <property type="match status" value="2"/>
</dbReference>
<dbReference type="RefSeq" id="XP_030623992.1">
    <property type="nucleotide sequence ID" value="XM_030768132.1"/>
</dbReference>
<dbReference type="Gene3D" id="3.30.530.20">
    <property type="match status" value="1"/>
</dbReference>
<feature type="domain" description="HotDog ACOT-type" evidence="12">
    <location>
        <begin position="300"/>
        <end position="415"/>
    </location>
</feature>
<dbReference type="InterPro" id="IPR040170">
    <property type="entry name" value="Cytosol_ACT"/>
</dbReference>
<dbReference type="InterPro" id="IPR006683">
    <property type="entry name" value="Thioestr_dom"/>
</dbReference>
<dbReference type="PROSITE" id="PS50848">
    <property type="entry name" value="START"/>
    <property type="match status" value="1"/>
</dbReference>
<dbReference type="InterPro" id="IPR023393">
    <property type="entry name" value="START-like_dom_sf"/>
</dbReference>
<dbReference type="CDD" id="cd03442">
    <property type="entry name" value="BFIT_BACH"/>
    <property type="match status" value="2"/>
</dbReference>
<dbReference type="GO" id="GO:0008289">
    <property type="term" value="F:lipid binding"/>
    <property type="evidence" value="ECO:0007669"/>
    <property type="project" value="InterPro"/>
</dbReference>
<evidence type="ECO:0000256" key="9">
    <source>
        <dbReference type="ARBA" id="ARBA00023098"/>
    </source>
</evidence>
<keyword evidence="13" id="KW-1185">Reference proteome</keyword>
<dbReference type="FunCoup" id="A0A6J2UXA2">
    <property type="interactions" value="34"/>
</dbReference>
<dbReference type="GO" id="GO:0052689">
    <property type="term" value="F:carboxylic ester hydrolase activity"/>
    <property type="evidence" value="ECO:0007669"/>
    <property type="project" value="UniProtKB-KW"/>
</dbReference>
<evidence type="ECO:0000259" key="12">
    <source>
        <dbReference type="PROSITE" id="PS51770"/>
    </source>
</evidence>
<keyword evidence="8" id="KW-0276">Fatty acid metabolism</keyword>
<keyword evidence="7" id="KW-0378">Hydrolase</keyword>
<feature type="non-terminal residue" evidence="14">
    <location>
        <position position="1"/>
    </location>
</feature>
<accession>A0A6J2UXA2</accession>
<name>A0A6J2UXA2_CHACN</name>
<dbReference type="InterPro" id="IPR029069">
    <property type="entry name" value="HotDog_dom_sf"/>
</dbReference>
<keyword evidence="4" id="KW-0719">Serine esterase</keyword>
<keyword evidence="6" id="KW-0677">Repeat</keyword>
<feature type="region of interest" description="Disordered" evidence="10">
    <location>
        <begin position="1"/>
        <end position="106"/>
    </location>
</feature>
<comment type="pathway">
    <text evidence="3">Lipid metabolism; fatty acid metabolism.</text>
</comment>
<feature type="domain" description="HotDog ACOT-type" evidence="12">
    <location>
        <begin position="123"/>
        <end position="235"/>
    </location>
</feature>
<dbReference type="UniPathway" id="UPA00199"/>
<dbReference type="SUPFAM" id="SSF54637">
    <property type="entry name" value="Thioesterase/thiol ester dehydrase-isomerase"/>
    <property type="match status" value="2"/>
</dbReference>
<feature type="domain" description="START" evidence="11">
    <location>
        <begin position="487"/>
        <end position="673"/>
    </location>
</feature>
<dbReference type="GO" id="GO:0005829">
    <property type="term" value="C:cytosol"/>
    <property type="evidence" value="ECO:0007669"/>
    <property type="project" value="TreeGrafter"/>
</dbReference>
<comment type="catalytic activity">
    <reaction evidence="1">
        <text>butanoyl-CoA + H2O = butanoate + CoA + H(+)</text>
        <dbReference type="Rhea" id="RHEA:40111"/>
        <dbReference type="ChEBI" id="CHEBI:15377"/>
        <dbReference type="ChEBI" id="CHEBI:15378"/>
        <dbReference type="ChEBI" id="CHEBI:17968"/>
        <dbReference type="ChEBI" id="CHEBI:57287"/>
        <dbReference type="ChEBI" id="CHEBI:57371"/>
    </reaction>
    <physiologicalReaction direction="left-to-right" evidence="1">
        <dbReference type="Rhea" id="RHEA:40112"/>
    </physiologicalReaction>
</comment>
<feature type="compositionally biased region" description="Polar residues" evidence="10">
    <location>
        <begin position="14"/>
        <end position="27"/>
    </location>
</feature>
<dbReference type="PROSITE" id="PS51770">
    <property type="entry name" value="HOTDOG_ACOT"/>
    <property type="match status" value="2"/>
</dbReference>
<sequence length="673" mass="73610">STGETGPVTVLSKAFSQTTPEPARQTTPDPPRQATPDPAHQTTPEPARQTTPDPARQATPDPAHQTTPDPARQATPDPAHQTTPDPARQTTPEPARQATPEPAHQASLPLTVCAQGNQSGMHSAGEVQMCQLILPCHSNQLGELSTGQLLKWMDSTACLAAERHAGMACVTASMDDIQFEEIVKVGQVISIRARVNRAFKTSMEVGIDVSVQDVVSSLLKRVCVAYSTFVGKPTGEQRVSLKPVDLRGGVEELEHSLASERRRLRLSNEEAFSNLTLNYLTVRDKGAWSRGDAASRVSTELTRVESTELVLPPHANHHGNTFGGQIMAWMENAAAVAASRLCGSHPTLRAVDMFSFRGPSAVGDRLVLKAMVNNAFQTRVEVGVRVEAYSCEEWNQAKPRHINSAFLIYQLPNTEGHTHTFPDITFTTQAGERRYFAAIVRRRIRMAKKHILYSREEGSLSVPWDKSNQAYLGYNNVAGLTVLAGRQGWEASSISSKGGVFVHEDANLLCMKVEMKVQIPASHAYSLLSDLTLRPLWDKHYLSCEEVERGNEEETVYHIKCSPISGAQSHDFVLLLSKRQPCKDGDPFVIALRSVTVETVLPVKDRVRSEANCAGFLIHRSGPTACEVCYYTQVTSGVLPYVAGNLAGLSRSMEDTASSCIAFLEQHLLTTAF</sequence>
<dbReference type="InterPro" id="IPR033120">
    <property type="entry name" value="HOTDOG_ACOT"/>
</dbReference>
<comment type="subcellular location">
    <subcellularLocation>
        <location evidence="2">Cytoplasm</location>
    </subcellularLocation>
</comment>
<evidence type="ECO:0000313" key="14">
    <source>
        <dbReference type="RefSeq" id="XP_030623992.1"/>
    </source>
</evidence>
<evidence type="ECO:0000256" key="3">
    <source>
        <dbReference type="ARBA" id="ARBA00004872"/>
    </source>
</evidence>
<keyword evidence="9" id="KW-0443">Lipid metabolism</keyword>
<reference evidence="14" key="1">
    <citation type="submission" date="2025-08" db="UniProtKB">
        <authorList>
            <consortium name="RefSeq"/>
        </authorList>
    </citation>
    <scope>IDENTIFICATION</scope>
</reference>
<feature type="compositionally biased region" description="Polar residues" evidence="10">
    <location>
        <begin position="80"/>
        <end position="92"/>
    </location>
</feature>
<gene>
    <name evidence="14" type="primary">acot12</name>
</gene>
<dbReference type="GO" id="GO:0003986">
    <property type="term" value="F:acetyl-CoA hydrolase activity"/>
    <property type="evidence" value="ECO:0007669"/>
    <property type="project" value="TreeGrafter"/>
</dbReference>
<dbReference type="PANTHER" id="PTHR11049:SF3">
    <property type="entry name" value="ACETYL-COENZYME A THIOESTERASE"/>
    <property type="match status" value="1"/>
</dbReference>
<evidence type="ECO:0000256" key="4">
    <source>
        <dbReference type="ARBA" id="ARBA00022487"/>
    </source>
</evidence>
<dbReference type="Pfam" id="PF03061">
    <property type="entry name" value="4HBT"/>
    <property type="match status" value="2"/>
</dbReference>
<protein>
    <submittedName>
        <fullName evidence="14">Acetyl-coenzyme A thioesterase</fullName>
    </submittedName>
</protein>
<dbReference type="InParanoid" id="A0A6J2UXA2"/>
<dbReference type="PANTHER" id="PTHR11049">
    <property type="entry name" value="ACYL COENZYME A THIOESTER HYDROLASE"/>
    <property type="match status" value="1"/>
</dbReference>
<dbReference type="Pfam" id="PF02389">
    <property type="entry name" value="Cornifin"/>
    <property type="match status" value="1"/>
</dbReference>
<dbReference type="FunFam" id="3.10.129.10:FF:000029">
    <property type="entry name" value="Acyl-CoA thioesterase 12"/>
    <property type="match status" value="1"/>
</dbReference>
<evidence type="ECO:0000256" key="6">
    <source>
        <dbReference type="ARBA" id="ARBA00022737"/>
    </source>
</evidence>
<dbReference type="InterPro" id="IPR002913">
    <property type="entry name" value="START_lipid-bd_dom"/>
</dbReference>
<evidence type="ECO:0000256" key="8">
    <source>
        <dbReference type="ARBA" id="ARBA00022832"/>
    </source>
</evidence>
<dbReference type="GeneID" id="115807261"/>
<dbReference type="OrthoDB" id="3184331at2759"/>
<evidence type="ECO:0000256" key="1">
    <source>
        <dbReference type="ARBA" id="ARBA00000295"/>
    </source>
</evidence>
<dbReference type="Proteomes" id="UP000504632">
    <property type="component" value="Chromosome 3"/>
</dbReference>
<dbReference type="CTD" id="134526"/>
<dbReference type="GO" id="GO:0006084">
    <property type="term" value="P:acetyl-CoA metabolic process"/>
    <property type="evidence" value="ECO:0007669"/>
    <property type="project" value="TreeGrafter"/>
</dbReference>
<evidence type="ECO:0000313" key="13">
    <source>
        <dbReference type="Proteomes" id="UP000504632"/>
    </source>
</evidence>
<dbReference type="GO" id="GO:0006631">
    <property type="term" value="P:fatty acid metabolic process"/>
    <property type="evidence" value="ECO:0007669"/>
    <property type="project" value="UniProtKB-UniPathway"/>
</dbReference>
<evidence type="ECO:0000256" key="10">
    <source>
        <dbReference type="SAM" id="MobiDB-lite"/>
    </source>
</evidence>
<evidence type="ECO:0000259" key="11">
    <source>
        <dbReference type="PROSITE" id="PS50848"/>
    </source>
</evidence>
<dbReference type="AlphaFoldDB" id="A0A6J2UXA2"/>